<dbReference type="OrthoDB" id="9760494at2"/>
<evidence type="ECO:0000313" key="17">
    <source>
        <dbReference type="Proteomes" id="UP000248134"/>
    </source>
</evidence>
<feature type="chain" id="PRO_5016324323" evidence="14">
    <location>
        <begin position="21"/>
        <end position="743"/>
    </location>
</feature>
<dbReference type="GO" id="GO:0009279">
    <property type="term" value="C:cell outer membrane"/>
    <property type="evidence" value="ECO:0007669"/>
    <property type="project" value="UniProtKB-SubCell"/>
</dbReference>
<accession>A0A323UHF4</accession>
<dbReference type="Gene3D" id="3.55.50.30">
    <property type="match status" value="1"/>
</dbReference>
<dbReference type="AlphaFoldDB" id="A0A323UHF4"/>
<dbReference type="InterPro" id="IPR039426">
    <property type="entry name" value="TonB-dep_rcpt-like"/>
</dbReference>
<evidence type="ECO:0000256" key="7">
    <source>
        <dbReference type="ARBA" id="ARBA00023004"/>
    </source>
</evidence>
<evidence type="ECO:0000256" key="9">
    <source>
        <dbReference type="ARBA" id="ARBA00023136"/>
    </source>
</evidence>
<dbReference type="InterPro" id="IPR011662">
    <property type="entry name" value="Secretin/TonB_short_N"/>
</dbReference>
<dbReference type="PANTHER" id="PTHR30069:SF41">
    <property type="entry name" value="HEME_HEMOPEXIN UTILIZATION PROTEIN C"/>
    <property type="match status" value="1"/>
</dbReference>
<keyword evidence="9 12" id="KW-0472">Membrane</keyword>
<dbReference type="Proteomes" id="UP000248134">
    <property type="component" value="Unassembled WGS sequence"/>
</dbReference>
<dbReference type="Pfam" id="PF00593">
    <property type="entry name" value="TonB_dep_Rec_b-barrel"/>
    <property type="match status" value="1"/>
</dbReference>
<dbReference type="Gene3D" id="2.40.170.20">
    <property type="entry name" value="TonB-dependent receptor, beta-barrel domain"/>
    <property type="match status" value="1"/>
</dbReference>
<evidence type="ECO:0000256" key="5">
    <source>
        <dbReference type="ARBA" id="ARBA00022496"/>
    </source>
</evidence>
<proteinExistence type="inferred from homology"/>
<dbReference type="GO" id="GO:0015344">
    <property type="term" value="F:siderophore uptake transmembrane transporter activity"/>
    <property type="evidence" value="ECO:0007669"/>
    <property type="project" value="TreeGrafter"/>
</dbReference>
<gene>
    <name evidence="16" type="ORF">DNX69_11755</name>
</gene>
<evidence type="ECO:0000256" key="1">
    <source>
        <dbReference type="ARBA" id="ARBA00004571"/>
    </source>
</evidence>
<feature type="signal peptide" evidence="14">
    <location>
        <begin position="1"/>
        <end position="20"/>
    </location>
</feature>
<evidence type="ECO:0000256" key="2">
    <source>
        <dbReference type="ARBA" id="ARBA00009810"/>
    </source>
</evidence>
<keyword evidence="6 12" id="KW-0812">Transmembrane</keyword>
<evidence type="ECO:0000256" key="12">
    <source>
        <dbReference type="PROSITE-ProRule" id="PRU01360"/>
    </source>
</evidence>
<protein>
    <submittedName>
        <fullName evidence="16">TonB-dependent receptor</fullName>
    </submittedName>
</protein>
<keyword evidence="5" id="KW-0406">Ion transport</keyword>
<dbReference type="EMBL" id="QKQS01000016">
    <property type="protein sequence ID" value="PZA11781.1"/>
    <property type="molecule type" value="Genomic_DNA"/>
</dbReference>
<keyword evidence="4 12" id="KW-1134">Transmembrane beta strand</keyword>
<evidence type="ECO:0000259" key="15">
    <source>
        <dbReference type="SMART" id="SM00965"/>
    </source>
</evidence>
<evidence type="ECO:0000256" key="14">
    <source>
        <dbReference type="SAM" id="SignalP"/>
    </source>
</evidence>
<dbReference type="InterPro" id="IPR037066">
    <property type="entry name" value="Plug_dom_sf"/>
</dbReference>
<keyword evidence="11 12" id="KW-0998">Cell outer membrane</keyword>
<evidence type="ECO:0000256" key="8">
    <source>
        <dbReference type="ARBA" id="ARBA00023077"/>
    </source>
</evidence>
<comment type="similarity">
    <text evidence="2 12 13">Belongs to the TonB-dependent receptor family.</text>
</comment>
<evidence type="ECO:0000256" key="13">
    <source>
        <dbReference type="RuleBase" id="RU003357"/>
    </source>
</evidence>
<dbReference type="SUPFAM" id="SSF56935">
    <property type="entry name" value="Porins"/>
    <property type="match status" value="1"/>
</dbReference>
<keyword evidence="10 16" id="KW-0675">Receptor</keyword>
<organism evidence="16 17">
    <name type="scientific">Rhodopseudomonas palustris</name>
    <dbReference type="NCBI Taxonomy" id="1076"/>
    <lineage>
        <taxon>Bacteria</taxon>
        <taxon>Pseudomonadati</taxon>
        <taxon>Pseudomonadota</taxon>
        <taxon>Alphaproteobacteria</taxon>
        <taxon>Hyphomicrobiales</taxon>
        <taxon>Nitrobacteraceae</taxon>
        <taxon>Rhodopseudomonas</taxon>
    </lineage>
</organism>
<dbReference type="SMART" id="SM00965">
    <property type="entry name" value="STN"/>
    <property type="match status" value="1"/>
</dbReference>
<dbReference type="Pfam" id="PF07715">
    <property type="entry name" value="Plug"/>
    <property type="match status" value="1"/>
</dbReference>
<evidence type="ECO:0000256" key="6">
    <source>
        <dbReference type="ARBA" id="ARBA00022692"/>
    </source>
</evidence>
<keyword evidence="8 13" id="KW-0798">TonB box</keyword>
<keyword evidence="7" id="KW-0408">Iron</keyword>
<dbReference type="InterPro" id="IPR000531">
    <property type="entry name" value="Beta-barrel_TonB"/>
</dbReference>
<comment type="subcellular location">
    <subcellularLocation>
        <location evidence="1 12">Cell outer membrane</location>
        <topology evidence="1 12">Multi-pass membrane protein</topology>
    </subcellularLocation>
</comment>
<dbReference type="Gene3D" id="2.170.130.10">
    <property type="entry name" value="TonB-dependent receptor, plug domain"/>
    <property type="match status" value="1"/>
</dbReference>
<dbReference type="Pfam" id="PF07660">
    <property type="entry name" value="STN"/>
    <property type="match status" value="1"/>
</dbReference>
<sequence length="743" mass="79624">MQRFASVAGSRCGTSLCALALLVTASEARPRVDATFDFQIAPKPRLSALADFTTTTGIQVVRLGEGAISGASPAVSGRLAAETALREILAGSNLAYRFTGPRTVTIESAPDAAIALETISVTEVSIGRGGIREIDITSADIERRNATDLRGVFRGEPSVVVGSSLPMSQKLYVQGIEETNLAISIDGSRQNNKVFHHNATTMIDPSLLRAVRVDAGVAPADAGPGALGGAIAYFTKDARDFLSADGFGGSIKSTFNFNGNVSTTNLTSYSRQGEFEALGSFTYGKGSEFRAGNGEQVLGSATNVLSGLGKLAYQNADGHRLSISHEQIRDDAIRPFRANAVQIYGSQTTPLVRPYKLDRQNTVVSYSNVAPEGWWNPNVVLGYNRTQVAVDQYAGATPETYSYTSEGVTDSLNGKLENKFALPIGEIVAGIDFYRDRARSIERTYRTAETANNVGAYAQARLTFLDNAKLSFGLRGDHQQFGGINGFRSSDQGLSSNVSGEYALASHLTAKAGYSNVWAGVPLAENYVQNPAWHYGAGPRSVTSDNATAGLVAHFTSFRIEGGVFRTRIWDARVPLWAADMALRAFDVQSQGFHVGGAYSWDDGFVRLQFVRTDAAIDGRPADSYLGKYLTAPIGDILTVQVAHSFASSSVTIGGDVEIAFEDDSLLNPFTGIGRLDGYEVVNVFAEHHPFALPSLTLRGEVRNLLNQTYAARGTYGLEYGSGVVRPLYDPGRSYLVSAKLTF</sequence>
<dbReference type="InterPro" id="IPR036942">
    <property type="entry name" value="Beta-barrel_TonB_sf"/>
</dbReference>
<keyword evidence="3 12" id="KW-0813">Transport</keyword>
<evidence type="ECO:0000256" key="4">
    <source>
        <dbReference type="ARBA" id="ARBA00022452"/>
    </source>
</evidence>
<dbReference type="InterPro" id="IPR012910">
    <property type="entry name" value="Plug_dom"/>
</dbReference>
<evidence type="ECO:0000256" key="11">
    <source>
        <dbReference type="ARBA" id="ARBA00023237"/>
    </source>
</evidence>
<reference evidence="16 17" key="1">
    <citation type="submission" date="2018-06" db="EMBL/GenBank/DDBJ databases">
        <title>Draft Whole-Genome Sequence of the purple photosynthetic bacterium Rhodospeudomonas palustris XCP.</title>
        <authorList>
            <person name="Rayyan A."/>
            <person name="Meyer T.E."/>
            <person name="Kyndt J.A."/>
        </authorList>
    </citation>
    <scope>NUCLEOTIDE SEQUENCE [LARGE SCALE GENOMIC DNA]</scope>
    <source>
        <strain evidence="16 17">XCP</strain>
    </source>
</reference>
<comment type="caution">
    <text evidence="16">The sequence shown here is derived from an EMBL/GenBank/DDBJ whole genome shotgun (WGS) entry which is preliminary data.</text>
</comment>
<evidence type="ECO:0000313" key="16">
    <source>
        <dbReference type="EMBL" id="PZA11781.1"/>
    </source>
</evidence>
<evidence type="ECO:0000256" key="3">
    <source>
        <dbReference type="ARBA" id="ARBA00022448"/>
    </source>
</evidence>
<dbReference type="PANTHER" id="PTHR30069">
    <property type="entry name" value="TONB-DEPENDENT OUTER MEMBRANE RECEPTOR"/>
    <property type="match status" value="1"/>
</dbReference>
<keyword evidence="14" id="KW-0732">Signal</keyword>
<keyword evidence="5" id="KW-0410">Iron transport</keyword>
<name>A0A323UHF4_RHOPL</name>
<evidence type="ECO:0000256" key="10">
    <source>
        <dbReference type="ARBA" id="ARBA00023170"/>
    </source>
</evidence>
<dbReference type="GO" id="GO:0044718">
    <property type="term" value="P:siderophore transmembrane transport"/>
    <property type="evidence" value="ECO:0007669"/>
    <property type="project" value="TreeGrafter"/>
</dbReference>
<dbReference type="PROSITE" id="PS52016">
    <property type="entry name" value="TONB_DEPENDENT_REC_3"/>
    <property type="match status" value="1"/>
</dbReference>
<feature type="domain" description="Secretin/TonB short N-terminal" evidence="15">
    <location>
        <begin position="58"/>
        <end position="109"/>
    </location>
</feature>